<evidence type="ECO:0000256" key="1">
    <source>
        <dbReference type="ARBA" id="ARBA00022527"/>
    </source>
</evidence>
<dbReference type="InterPro" id="IPR017441">
    <property type="entry name" value="Protein_kinase_ATP_BS"/>
</dbReference>
<keyword evidence="7 17" id="KW-0418">Kinase</keyword>
<evidence type="ECO:0000256" key="2">
    <source>
        <dbReference type="ARBA" id="ARBA00022553"/>
    </source>
</evidence>
<dbReference type="Pfam" id="PF07714">
    <property type="entry name" value="PK_Tyr_Ser-Thr"/>
    <property type="match status" value="1"/>
</dbReference>
<proteinExistence type="predicted"/>
<keyword evidence="13" id="KW-0472">Membrane</keyword>
<keyword evidence="1" id="KW-0723">Serine/threonine-protein kinase</keyword>
<feature type="domain" description="Protein kinase" evidence="15">
    <location>
        <begin position="326"/>
        <end position="419"/>
    </location>
</feature>
<keyword evidence="18" id="KW-1185">Reference proteome</keyword>
<dbReference type="AlphaFoldDB" id="A0A8S0UKG5"/>
<evidence type="ECO:0000256" key="3">
    <source>
        <dbReference type="ARBA" id="ARBA00022679"/>
    </source>
</evidence>
<keyword evidence="6 12" id="KW-0547">Nucleotide-binding</keyword>
<gene>
    <name evidence="17" type="ORF">OLEA9_A084195</name>
</gene>
<feature type="domain" description="Gnk2-homologous" evidence="16">
    <location>
        <begin position="29"/>
        <end position="134"/>
    </location>
</feature>
<feature type="signal peptide" evidence="14">
    <location>
        <begin position="1"/>
        <end position="22"/>
    </location>
</feature>
<dbReference type="InterPro" id="IPR002902">
    <property type="entry name" value="GNK2"/>
</dbReference>
<keyword evidence="9 17" id="KW-0675">Receptor</keyword>
<dbReference type="GO" id="GO:0004674">
    <property type="term" value="F:protein serine/threonine kinase activity"/>
    <property type="evidence" value="ECO:0007669"/>
    <property type="project" value="UniProtKB-KW"/>
</dbReference>
<sequence length="419" mass="46803">MAFFHALLMLMFLFFNVKQSVCEPRATEAAPLICSNRTAPNSDRQIYVANFLAAMDSLTQQVSRQKYGVAVNGTGSNTVYAFGECMKDLSQNDCNLCFAQIKTQIIRCFPFQRLIKGGRLFYDGCYLRYDDYMFFNESLSFSDRVVCGMSDFGGNQSLFRESVGDLVKNMSLEGPKNDGFFTGFVNNGILTVYGLAQCWEFVNGSVCANCLEKSLLNLSSCAPKTEGRVLNAGCYLRYSTSRFYNNSGTDESNGSGGSSHRRTTILASICGAVAFLLFVATVSFFIRKKMLKQRREKKQLGPLLETVNKSKLNFSYETLERATNYFHESNKLGQGGSGSVYKGILPGGQTVAIKRLFFTTTQWVDHFFNEVNLISGIEHKNLVKLLGCSITGPESLLVYEYVPNQSLHDYLFDRKDVPG</sequence>
<dbReference type="Gramene" id="OE9A084195T1">
    <property type="protein sequence ID" value="OE9A084195C1"/>
    <property type="gene ID" value="OE9A084195"/>
</dbReference>
<organism evidence="17 18">
    <name type="scientific">Olea europaea subsp. europaea</name>
    <dbReference type="NCBI Taxonomy" id="158383"/>
    <lineage>
        <taxon>Eukaryota</taxon>
        <taxon>Viridiplantae</taxon>
        <taxon>Streptophyta</taxon>
        <taxon>Embryophyta</taxon>
        <taxon>Tracheophyta</taxon>
        <taxon>Spermatophyta</taxon>
        <taxon>Magnoliopsida</taxon>
        <taxon>eudicotyledons</taxon>
        <taxon>Gunneridae</taxon>
        <taxon>Pentapetalae</taxon>
        <taxon>asterids</taxon>
        <taxon>lamiids</taxon>
        <taxon>Lamiales</taxon>
        <taxon>Oleaceae</taxon>
        <taxon>Oleeae</taxon>
        <taxon>Olea</taxon>
    </lineage>
</organism>
<dbReference type="Proteomes" id="UP000594638">
    <property type="component" value="Unassembled WGS sequence"/>
</dbReference>
<feature type="transmembrane region" description="Helical" evidence="13">
    <location>
        <begin position="265"/>
        <end position="286"/>
    </location>
</feature>
<keyword evidence="13" id="KW-1133">Transmembrane helix</keyword>
<evidence type="ECO:0000259" key="15">
    <source>
        <dbReference type="PROSITE" id="PS50011"/>
    </source>
</evidence>
<dbReference type="Pfam" id="PF01657">
    <property type="entry name" value="Stress-antifung"/>
    <property type="match status" value="2"/>
</dbReference>
<evidence type="ECO:0000256" key="11">
    <source>
        <dbReference type="ARBA" id="ARBA00047951"/>
    </source>
</evidence>
<evidence type="ECO:0000313" key="18">
    <source>
        <dbReference type="Proteomes" id="UP000594638"/>
    </source>
</evidence>
<feature type="chain" id="PRO_5035731412" evidence="14">
    <location>
        <begin position="23"/>
        <end position="419"/>
    </location>
</feature>
<dbReference type="SUPFAM" id="SSF56112">
    <property type="entry name" value="Protein kinase-like (PK-like)"/>
    <property type="match status" value="1"/>
</dbReference>
<keyword evidence="4 14" id="KW-0732">Signal</keyword>
<dbReference type="FunFam" id="3.30.430.20:FF:000015">
    <property type="entry name" value="Cysteine-rich receptor-like protein kinase 3"/>
    <property type="match status" value="1"/>
</dbReference>
<comment type="catalytic activity">
    <reaction evidence="11">
        <text>L-threonyl-[protein] + ATP = O-phospho-L-threonyl-[protein] + ADP + H(+)</text>
        <dbReference type="Rhea" id="RHEA:46608"/>
        <dbReference type="Rhea" id="RHEA-COMP:11060"/>
        <dbReference type="Rhea" id="RHEA-COMP:11605"/>
        <dbReference type="ChEBI" id="CHEBI:15378"/>
        <dbReference type="ChEBI" id="CHEBI:30013"/>
        <dbReference type="ChEBI" id="CHEBI:30616"/>
        <dbReference type="ChEBI" id="CHEBI:61977"/>
        <dbReference type="ChEBI" id="CHEBI:456216"/>
    </reaction>
</comment>
<keyword evidence="5" id="KW-0677">Repeat</keyword>
<evidence type="ECO:0000256" key="6">
    <source>
        <dbReference type="ARBA" id="ARBA00022741"/>
    </source>
</evidence>
<evidence type="ECO:0000256" key="8">
    <source>
        <dbReference type="ARBA" id="ARBA00022840"/>
    </source>
</evidence>
<dbReference type="Gene3D" id="3.30.200.20">
    <property type="entry name" value="Phosphorylase Kinase, domain 1"/>
    <property type="match status" value="1"/>
</dbReference>
<keyword evidence="13" id="KW-0812">Transmembrane</keyword>
<accession>A0A8S0UKG5</accession>
<dbReference type="GO" id="GO:0005524">
    <property type="term" value="F:ATP binding"/>
    <property type="evidence" value="ECO:0007669"/>
    <property type="project" value="UniProtKB-UniRule"/>
</dbReference>
<evidence type="ECO:0000256" key="14">
    <source>
        <dbReference type="SAM" id="SignalP"/>
    </source>
</evidence>
<evidence type="ECO:0000256" key="13">
    <source>
        <dbReference type="SAM" id="Phobius"/>
    </source>
</evidence>
<feature type="binding site" evidence="12">
    <location>
        <position position="354"/>
    </location>
    <ligand>
        <name>ATP</name>
        <dbReference type="ChEBI" id="CHEBI:30616"/>
    </ligand>
</feature>
<dbReference type="Gene3D" id="3.30.430.20">
    <property type="entry name" value="Gnk2 domain, C-X8-C-X2-C motif"/>
    <property type="match status" value="2"/>
</dbReference>
<dbReference type="OrthoDB" id="1908121at2759"/>
<dbReference type="PROSITE" id="PS50011">
    <property type="entry name" value="PROTEIN_KINASE_DOM"/>
    <property type="match status" value="1"/>
</dbReference>
<keyword evidence="8 12" id="KW-0067">ATP-binding</keyword>
<name>A0A8S0UKG5_OLEEU</name>
<keyword evidence="3" id="KW-0808">Transferase</keyword>
<evidence type="ECO:0000256" key="4">
    <source>
        <dbReference type="ARBA" id="ARBA00022729"/>
    </source>
</evidence>
<dbReference type="FunFam" id="3.30.430.20:FF:000005">
    <property type="entry name" value="Cysteine-rich receptor-like protein kinase 2"/>
    <property type="match status" value="1"/>
</dbReference>
<dbReference type="InterPro" id="IPR000719">
    <property type="entry name" value="Prot_kinase_dom"/>
</dbReference>
<dbReference type="PROSITE" id="PS00107">
    <property type="entry name" value="PROTEIN_KINASE_ATP"/>
    <property type="match status" value="1"/>
</dbReference>
<dbReference type="PROSITE" id="PS51473">
    <property type="entry name" value="GNK2"/>
    <property type="match status" value="2"/>
</dbReference>
<dbReference type="PANTHER" id="PTHR47973">
    <property type="entry name" value="CYSTEINE-RICH RECEPTOR-LIKE PROTEIN KINASE 3"/>
    <property type="match status" value="1"/>
</dbReference>
<dbReference type="InterPro" id="IPR038408">
    <property type="entry name" value="GNK2_sf"/>
</dbReference>
<evidence type="ECO:0000256" key="5">
    <source>
        <dbReference type="ARBA" id="ARBA00022737"/>
    </source>
</evidence>
<dbReference type="FunFam" id="3.30.200.20:FF:000177">
    <property type="entry name" value="Cysteine-rich receptor-like protein kinase 2"/>
    <property type="match status" value="1"/>
</dbReference>
<comment type="caution">
    <text evidence="17">The sequence shown here is derived from an EMBL/GenBank/DDBJ whole genome shotgun (WGS) entry which is preliminary data.</text>
</comment>
<evidence type="ECO:0000259" key="16">
    <source>
        <dbReference type="PROSITE" id="PS51473"/>
    </source>
</evidence>
<evidence type="ECO:0000256" key="12">
    <source>
        <dbReference type="PROSITE-ProRule" id="PRU10141"/>
    </source>
</evidence>
<keyword evidence="2" id="KW-0597">Phosphoprotein</keyword>
<reference evidence="17 18" key="1">
    <citation type="submission" date="2019-12" db="EMBL/GenBank/DDBJ databases">
        <authorList>
            <person name="Alioto T."/>
            <person name="Alioto T."/>
            <person name="Gomez Garrido J."/>
        </authorList>
    </citation>
    <scope>NUCLEOTIDE SEQUENCE [LARGE SCALE GENOMIC DNA]</scope>
</reference>
<evidence type="ECO:0000256" key="7">
    <source>
        <dbReference type="ARBA" id="ARBA00022777"/>
    </source>
</evidence>
<evidence type="ECO:0000256" key="9">
    <source>
        <dbReference type="ARBA" id="ARBA00023170"/>
    </source>
</evidence>
<dbReference type="InterPro" id="IPR001245">
    <property type="entry name" value="Ser-Thr/Tyr_kinase_cat_dom"/>
</dbReference>
<dbReference type="EMBL" id="CACTIH010009040">
    <property type="protein sequence ID" value="CAA3020538.1"/>
    <property type="molecule type" value="Genomic_DNA"/>
</dbReference>
<comment type="catalytic activity">
    <reaction evidence="10">
        <text>L-seryl-[protein] + ATP = O-phospho-L-seryl-[protein] + ADP + H(+)</text>
        <dbReference type="Rhea" id="RHEA:17989"/>
        <dbReference type="Rhea" id="RHEA-COMP:9863"/>
        <dbReference type="Rhea" id="RHEA-COMP:11604"/>
        <dbReference type="ChEBI" id="CHEBI:15378"/>
        <dbReference type="ChEBI" id="CHEBI:29999"/>
        <dbReference type="ChEBI" id="CHEBI:30616"/>
        <dbReference type="ChEBI" id="CHEBI:83421"/>
        <dbReference type="ChEBI" id="CHEBI:456216"/>
    </reaction>
</comment>
<evidence type="ECO:0000313" key="17">
    <source>
        <dbReference type="EMBL" id="CAA3020538.1"/>
    </source>
</evidence>
<protein>
    <submittedName>
        <fullName evidence="17">Cysteine-rich receptor-like protein kinase 3</fullName>
    </submittedName>
</protein>
<evidence type="ECO:0000256" key="10">
    <source>
        <dbReference type="ARBA" id="ARBA00047558"/>
    </source>
</evidence>
<dbReference type="InterPro" id="IPR052059">
    <property type="entry name" value="CR_Ser/Thr_kinase"/>
</dbReference>
<feature type="domain" description="Gnk2-homologous" evidence="16">
    <location>
        <begin position="140"/>
        <end position="243"/>
    </location>
</feature>
<dbReference type="InterPro" id="IPR011009">
    <property type="entry name" value="Kinase-like_dom_sf"/>
</dbReference>
<dbReference type="CDD" id="cd23509">
    <property type="entry name" value="Gnk2-like"/>
    <property type="match status" value="2"/>
</dbReference>